<comment type="caution">
    <text evidence="9">The sequence shown here is derived from an EMBL/GenBank/DDBJ whole genome shotgun (WGS) entry which is preliminary data.</text>
</comment>
<dbReference type="InterPro" id="IPR044189">
    <property type="entry name" value="XPO4/7-like"/>
</dbReference>
<evidence type="ECO:0000256" key="2">
    <source>
        <dbReference type="ARBA" id="ARBA00004496"/>
    </source>
</evidence>
<gene>
    <name evidence="9" type="ORF">BLNAU_14405</name>
</gene>
<dbReference type="Proteomes" id="UP001281761">
    <property type="component" value="Unassembled WGS sequence"/>
</dbReference>
<evidence type="ECO:0000256" key="6">
    <source>
        <dbReference type="ARBA" id="ARBA00022927"/>
    </source>
</evidence>
<evidence type="ECO:0000256" key="4">
    <source>
        <dbReference type="ARBA" id="ARBA00022448"/>
    </source>
</evidence>
<organism evidence="9 10">
    <name type="scientific">Blattamonas nauphoetae</name>
    <dbReference type="NCBI Taxonomy" id="2049346"/>
    <lineage>
        <taxon>Eukaryota</taxon>
        <taxon>Metamonada</taxon>
        <taxon>Preaxostyla</taxon>
        <taxon>Oxymonadida</taxon>
        <taxon>Blattamonas</taxon>
    </lineage>
</organism>
<keyword evidence="4" id="KW-0813">Transport</keyword>
<dbReference type="Pfam" id="PF03810">
    <property type="entry name" value="IBN_N"/>
    <property type="match status" value="1"/>
</dbReference>
<dbReference type="SUPFAM" id="SSF48371">
    <property type="entry name" value="ARM repeat"/>
    <property type="match status" value="1"/>
</dbReference>
<keyword evidence="5" id="KW-0963">Cytoplasm</keyword>
<dbReference type="EMBL" id="JARBJD010000131">
    <property type="protein sequence ID" value="KAK2950734.1"/>
    <property type="molecule type" value="Genomic_DNA"/>
</dbReference>
<dbReference type="Pfam" id="PF25795">
    <property type="entry name" value="TPR_XPO7"/>
    <property type="match status" value="1"/>
</dbReference>
<comment type="subcellular location">
    <subcellularLocation>
        <location evidence="2">Cytoplasm</location>
    </subcellularLocation>
    <subcellularLocation>
        <location evidence="1">Nucleus</location>
    </subcellularLocation>
</comment>
<reference evidence="9 10" key="1">
    <citation type="journal article" date="2022" name="bioRxiv">
        <title>Genomics of Preaxostyla Flagellates Illuminates Evolutionary Transitions and the Path Towards Mitochondrial Loss.</title>
        <authorList>
            <person name="Novak L.V.F."/>
            <person name="Treitli S.C."/>
            <person name="Pyrih J."/>
            <person name="Halakuc P."/>
            <person name="Pipaliya S.V."/>
            <person name="Vacek V."/>
            <person name="Brzon O."/>
            <person name="Soukal P."/>
            <person name="Eme L."/>
            <person name="Dacks J.B."/>
            <person name="Karnkowska A."/>
            <person name="Elias M."/>
            <person name="Hampl V."/>
        </authorList>
    </citation>
    <scope>NUCLEOTIDE SEQUENCE [LARGE SCALE GENOMIC DNA]</scope>
    <source>
        <strain evidence="9">NAU3</strain>
        <tissue evidence="9">Gut</tissue>
    </source>
</reference>
<comment type="similarity">
    <text evidence="3">Belongs to the exportin family.</text>
</comment>
<dbReference type="PANTHER" id="PTHR12596">
    <property type="entry name" value="EXPORTIN 4,7-RELATED"/>
    <property type="match status" value="1"/>
</dbReference>
<protein>
    <recommendedName>
        <fullName evidence="8">Importin N-terminal domain-containing protein</fullName>
    </recommendedName>
</protein>
<dbReference type="InterPro" id="IPR016024">
    <property type="entry name" value="ARM-type_fold"/>
</dbReference>
<evidence type="ECO:0000256" key="7">
    <source>
        <dbReference type="ARBA" id="ARBA00023242"/>
    </source>
</evidence>
<evidence type="ECO:0000259" key="8">
    <source>
        <dbReference type="PROSITE" id="PS50166"/>
    </source>
</evidence>
<name>A0ABQ9XGD5_9EUKA</name>
<evidence type="ECO:0000313" key="10">
    <source>
        <dbReference type="Proteomes" id="UP001281761"/>
    </source>
</evidence>
<dbReference type="Gene3D" id="1.25.10.10">
    <property type="entry name" value="Leucine-rich Repeat Variant"/>
    <property type="match status" value="1"/>
</dbReference>
<keyword evidence="10" id="KW-1185">Reference proteome</keyword>
<dbReference type="PANTHER" id="PTHR12596:SF2">
    <property type="entry name" value="EXPORTIN-7 ISOFORM X1"/>
    <property type="match status" value="1"/>
</dbReference>
<evidence type="ECO:0000256" key="1">
    <source>
        <dbReference type="ARBA" id="ARBA00004123"/>
    </source>
</evidence>
<dbReference type="InterPro" id="IPR057947">
    <property type="entry name" value="TPR_XPO7/RBP17"/>
</dbReference>
<dbReference type="PROSITE" id="PS50166">
    <property type="entry name" value="IMPORTIN_B_NT"/>
    <property type="match status" value="1"/>
</dbReference>
<evidence type="ECO:0000256" key="3">
    <source>
        <dbReference type="ARBA" id="ARBA00009466"/>
    </source>
</evidence>
<keyword evidence="7" id="KW-0539">Nucleus</keyword>
<evidence type="ECO:0000313" key="9">
    <source>
        <dbReference type="EMBL" id="KAK2950734.1"/>
    </source>
</evidence>
<sequence>MNLPQDLLSQIEGDATDLYLGRSPQTIAVTQQRLMSYTNQPNSFELLQTVLSNSRNPYALVFASSSLISFVSDVWVSISFEQKNAFKNLLLSLLINHFPTFLISGFATETLANQTNFQENKAALIPPALTAVQSVSKLMAFTLKMSWVDDFENVSIDPLSQFNTTTPEVRLVGLEVMNETTMQFLSNCLKDCHNLFVNSLSLHVDNSIQIESEAVKNRMFTSTLNLGQKIWNYEFELEPLSNPDEFSSVNTPALVDLLFKAYHSPIAQNHHRTLIVQILVQLSRMRKEAWNTLDDTTLFLGVCIHHILALTQSQLGFEDHNTFHGLCRLILSLFHHTTRVVYSSPLLPLLFPPLANLTHIACTHWTWSSHSLHYLMSVWKRLAMFSPSDEENAKSQEIRKEEWRRARERWERRRVDGEGVVWVEAKPSPDPSTLPSSPDTIPPFLVSSHQPFSVNHAALLTSPSLPEGCASALNSFFISLIFDESEEQRVSAQAGFGWKMCVEQMGQIFLEAQEDKTRKRAQGEVMFDPDNVLDEDATVRLLGPLLLYPSNNLHTNIINASTSSLNAFVAAWQEVETRTISRAAPSFVYAQLSLGTIFQLTSGFISSINRTMTTESPLEFKVHLISVCMSAVQHEKERFLKEKERRAMGGQEDDDSGDDMESFLMRAIFAFFHDFKTFCISTGVRSDEQLFSRLGALHNLHTGTQALAFLISFSLTVLRTTNRSQTAIRALAFLDDVASGYISQTQLLQMEEMDDVLINHTVDTIPSLAEPSAIHTQLFQLLGRMIQNDAKSEMWDRFVLPFQQTLQNLQNTASQNSSNGVPIASSIPLGLLVSFFDSLAGLSRSILNADFNRRLFSLLTPNFSLFTALFACLKDDSDFAESFLKFIFELTDNKHMRLQLGVANSDAIHLFRTVADVAVLVQELVEAQDLAPSSVPTPTPVPFASVSTRHVPRSAIAEFSRVAEPLRLLLGSVNRIFKGQYVPFAVCELFGDPSFGRLETAVNQTLDLVGQGRVFFYPELALEVLTFINHLLSFSIRLPRTLLPATLVSFLNITLAALNSFNTTLSDVGCTILDTLFTHLFEFPSSPLALIVTAIEQDNPQLPCLLLSLLFRLVLSREKRVHDIAADALFVALLTHQQHYSSFIASFSSSVPPDQSDSFLHLMQHTLFASLPLATTLSSRRTFIANLDAVFTQFRRVFVNVAIPIRLPTLTLSSEKSWMS</sequence>
<dbReference type="InterPro" id="IPR001494">
    <property type="entry name" value="Importin-beta_N"/>
</dbReference>
<evidence type="ECO:0000256" key="5">
    <source>
        <dbReference type="ARBA" id="ARBA00022490"/>
    </source>
</evidence>
<dbReference type="InterPro" id="IPR011989">
    <property type="entry name" value="ARM-like"/>
</dbReference>
<proteinExistence type="inferred from homology"/>
<feature type="domain" description="Importin N-terminal" evidence="8">
    <location>
        <begin position="30"/>
        <end position="96"/>
    </location>
</feature>
<keyword evidence="6" id="KW-0653">Protein transport</keyword>
<accession>A0ABQ9XGD5</accession>